<feature type="chain" id="PRO_5032992215" evidence="1">
    <location>
        <begin position="27"/>
        <end position="223"/>
    </location>
</feature>
<sequence length="223" mass="23130">MNFTSLKKPAFAMAVLGVLASASAQANDLVISPDLAAPSFTVDVSGSSKDVLATLFTVNDQTTGTSFLAFCFELLQNMSAGAYVPPGLPYTAGSVVSAATQALFNQSYASIDLGSQAQVAGFQIALWETLDDSNRSSGTYTNWVGDTGSAVEINALAVADELLTKVRSGAPSTANYLLTTWNNATSQDLIQAVPGGNQVPEPSTALLGALGLGSLVALRRRWN</sequence>
<dbReference type="EMBL" id="JABBGA010000002">
    <property type="protein sequence ID" value="NML25013.1"/>
    <property type="molecule type" value="Genomic_DNA"/>
</dbReference>
<dbReference type="AlphaFoldDB" id="A0A848G3K2"/>
<dbReference type="RefSeq" id="WP_169144643.1">
    <property type="nucleotide sequence ID" value="NZ_JABBGA010000002.1"/>
</dbReference>
<evidence type="ECO:0000313" key="4">
    <source>
        <dbReference type="Proteomes" id="UP000580043"/>
    </source>
</evidence>
<feature type="signal peptide" evidence="1">
    <location>
        <begin position="1"/>
        <end position="26"/>
    </location>
</feature>
<gene>
    <name evidence="3" type="ORF">HHL15_04630</name>
</gene>
<evidence type="ECO:0000259" key="2">
    <source>
        <dbReference type="Pfam" id="PF07589"/>
    </source>
</evidence>
<keyword evidence="4" id="KW-1185">Reference proteome</keyword>
<keyword evidence="1" id="KW-0732">Signal</keyword>
<reference evidence="3 4" key="1">
    <citation type="submission" date="2020-04" db="EMBL/GenBank/DDBJ databases">
        <title>Zoogloea sp. G-4-1-14 isolated from soil.</title>
        <authorList>
            <person name="Dahal R.H."/>
        </authorList>
    </citation>
    <scope>NUCLEOTIDE SEQUENCE [LARGE SCALE GENOMIC DNA]</scope>
    <source>
        <strain evidence="3 4">G-4-1-14</strain>
    </source>
</reference>
<organism evidence="3 4">
    <name type="scientific">Zoogloea dura</name>
    <dbReference type="NCBI Taxonomy" id="2728840"/>
    <lineage>
        <taxon>Bacteria</taxon>
        <taxon>Pseudomonadati</taxon>
        <taxon>Pseudomonadota</taxon>
        <taxon>Betaproteobacteria</taxon>
        <taxon>Rhodocyclales</taxon>
        <taxon>Zoogloeaceae</taxon>
        <taxon>Zoogloea</taxon>
    </lineage>
</organism>
<dbReference type="Proteomes" id="UP000580043">
    <property type="component" value="Unassembled WGS sequence"/>
</dbReference>
<proteinExistence type="predicted"/>
<feature type="domain" description="Ice-binding protein C-terminal" evidence="2">
    <location>
        <begin position="198"/>
        <end position="221"/>
    </location>
</feature>
<evidence type="ECO:0000256" key="1">
    <source>
        <dbReference type="SAM" id="SignalP"/>
    </source>
</evidence>
<dbReference type="Pfam" id="PF07589">
    <property type="entry name" value="PEP-CTERM"/>
    <property type="match status" value="1"/>
</dbReference>
<evidence type="ECO:0000313" key="3">
    <source>
        <dbReference type="EMBL" id="NML25013.1"/>
    </source>
</evidence>
<protein>
    <submittedName>
        <fullName evidence="3">PEP-CTERM sorting domain-containing protein</fullName>
    </submittedName>
</protein>
<name>A0A848G3K2_9RHOO</name>
<comment type="caution">
    <text evidence="3">The sequence shown here is derived from an EMBL/GenBank/DDBJ whole genome shotgun (WGS) entry which is preliminary data.</text>
</comment>
<accession>A0A848G3K2</accession>
<dbReference type="InterPro" id="IPR013424">
    <property type="entry name" value="Ice-binding_C"/>
</dbReference>